<sequence length="102" mass="11062">MVAGDIGAPLRDYVEKIRPETNLLAGCRIGQLQQMPFPLDKGSDDANLPSWLKGGKLIAVQGTYFCTRPDGPERTVKTTVVLKDERVAMVGFEFAGQAAPAR</sequence>
<evidence type="ECO:0000313" key="1">
    <source>
        <dbReference type="EMBL" id="GAO39477.1"/>
    </source>
</evidence>
<dbReference type="EMBL" id="BBWU01000032">
    <property type="protein sequence ID" value="GAO39477.1"/>
    <property type="molecule type" value="Genomic_DNA"/>
</dbReference>
<keyword evidence="2" id="KW-1185">Reference proteome</keyword>
<organism evidence="1 2">
    <name type="scientific">Sphingomonas changbaiensis NBRC 104936</name>
    <dbReference type="NCBI Taxonomy" id="1219043"/>
    <lineage>
        <taxon>Bacteria</taxon>
        <taxon>Pseudomonadati</taxon>
        <taxon>Pseudomonadota</taxon>
        <taxon>Alphaproteobacteria</taxon>
        <taxon>Sphingomonadales</taxon>
        <taxon>Sphingomonadaceae</taxon>
        <taxon>Sphingomonas</taxon>
    </lineage>
</organism>
<reference evidence="1 2" key="1">
    <citation type="submission" date="2015-04" db="EMBL/GenBank/DDBJ databases">
        <title>Whole genome shotgun sequence of Sphingomonas changbaiensis NBRC 104936.</title>
        <authorList>
            <person name="Katano-Makiyama Y."/>
            <person name="Hosoyama A."/>
            <person name="Hashimoto M."/>
            <person name="Noguchi M."/>
            <person name="Tsuchikane K."/>
            <person name="Ohji S."/>
            <person name="Yamazoe A."/>
            <person name="Ichikawa N."/>
            <person name="Kimura A."/>
            <person name="Fujita N."/>
        </authorList>
    </citation>
    <scope>NUCLEOTIDE SEQUENCE [LARGE SCALE GENOMIC DNA]</scope>
    <source>
        <strain evidence="1 2">NBRC 104936</strain>
    </source>
</reference>
<gene>
    <name evidence="1" type="ORF">SCH01S_32_00140</name>
</gene>
<evidence type="ECO:0000313" key="2">
    <source>
        <dbReference type="Proteomes" id="UP000033202"/>
    </source>
</evidence>
<protein>
    <submittedName>
        <fullName evidence="1">Uncharacterized protein</fullName>
    </submittedName>
</protein>
<name>A0A0E9MNZ9_9SPHN</name>
<dbReference type="AlphaFoldDB" id="A0A0E9MNZ9"/>
<dbReference type="Proteomes" id="UP000033202">
    <property type="component" value="Unassembled WGS sequence"/>
</dbReference>
<comment type="caution">
    <text evidence="1">The sequence shown here is derived from an EMBL/GenBank/DDBJ whole genome shotgun (WGS) entry which is preliminary data.</text>
</comment>
<proteinExistence type="predicted"/>
<accession>A0A0E9MNZ9</accession>